<keyword evidence="8 12" id="KW-0472">Membrane</keyword>
<feature type="transmembrane region" description="Helical" evidence="12">
    <location>
        <begin position="272"/>
        <end position="291"/>
    </location>
</feature>
<evidence type="ECO:0000256" key="1">
    <source>
        <dbReference type="ARBA" id="ARBA00004651"/>
    </source>
</evidence>
<dbReference type="PANTHER" id="PTHR26453">
    <property type="entry name" value="OLFACTORY RECEPTOR"/>
    <property type="match status" value="1"/>
</dbReference>
<dbReference type="InterPro" id="IPR017452">
    <property type="entry name" value="GPCR_Rhodpsn_7TM"/>
</dbReference>
<comment type="caution">
    <text evidence="14">The sequence shown here is derived from an EMBL/GenBank/DDBJ whole genome shotgun (WGS) entry which is preliminary data.</text>
</comment>
<feature type="transmembrane region" description="Helical" evidence="12">
    <location>
        <begin position="60"/>
        <end position="79"/>
    </location>
</feature>
<accession>A0AAV6YJZ6</accession>
<dbReference type="InterPro" id="IPR000725">
    <property type="entry name" value="Olfact_rcpt"/>
</dbReference>
<proteinExistence type="inferred from homology"/>
<keyword evidence="4 11" id="KW-0812">Transmembrane</keyword>
<dbReference type="GO" id="GO:0004930">
    <property type="term" value="F:G protein-coupled receptor activity"/>
    <property type="evidence" value="ECO:0007669"/>
    <property type="project" value="UniProtKB-KW"/>
</dbReference>
<dbReference type="EMBL" id="WNYA01064254">
    <property type="protein sequence ID" value="KAG8535532.1"/>
    <property type="molecule type" value="Genomic_DNA"/>
</dbReference>
<organism evidence="14 15">
    <name type="scientific">Engystomops pustulosus</name>
    <name type="common">Tungara frog</name>
    <name type="synonym">Physalaemus pustulosus</name>
    <dbReference type="NCBI Taxonomy" id="76066"/>
    <lineage>
        <taxon>Eukaryota</taxon>
        <taxon>Metazoa</taxon>
        <taxon>Chordata</taxon>
        <taxon>Craniata</taxon>
        <taxon>Vertebrata</taxon>
        <taxon>Euteleostomi</taxon>
        <taxon>Amphibia</taxon>
        <taxon>Batrachia</taxon>
        <taxon>Anura</taxon>
        <taxon>Neobatrachia</taxon>
        <taxon>Hyloidea</taxon>
        <taxon>Leptodactylidae</taxon>
        <taxon>Leiuperinae</taxon>
        <taxon>Engystomops</taxon>
    </lineage>
</organism>
<keyword evidence="2 12" id="KW-1003">Cell membrane</keyword>
<evidence type="ECO:0000256" key="10">
    <source>
        <dbReference type="ARBA" id="ARBA00023224"/>
    </source>
</evidence>
<dbReference type="PROSITE" id="PS00237">
    <property type="entry name" value="G_PROTEIN_RECEP_F1_1"/>
    <property type="match status" value="1"/>
</dbReference>
<dbReference type="Pfam" id="PF13853">
    <property type="entry name" value="7tm_4"/>
    <property type="match status" value="1"/>
</dbReference>
<feature type="domain" description="G-protein coupled receptors family 1 profile" evidence="13">
    <location>
        <begin position="42"/>
        <end position="289"/>
    </location>
</feature>
<feature type="transmembrane region" description="Helical" evidence="12">
    <location>
        <begin position="99"/>
        <end position="121"/>
    </location>
</feature>
<dbReference type="PRINTS" id="PR00237">
    <property type="entry name" value="GPCRRHODOPSN"/>
</dbReference>
<evidence type="ECO:0000313" key="14">
    <source>
        <dbReference type="EMBL" id="KAG8535532.1"/>
    </source>
</evidence>
<dbReference type="GO" id="GO:0005886">
    <property type="term" value="C:plasma membrane"/>
    <property type="evidence" value="ECO:0007669"/>
    <property type="project" value="UniProtKB-SubCell"/>
</dbReference>
<evidence type="ECO:0000256" key="7">
    <source>
        <dbReference type="ARBA" id="ARBA00023040"/>
    </source>
</evidence>
<evidence type="ECO:0000313" key="15">
    <source>
        <dbReference type="Proteomes" id="UP000824782"/>
    </source>
</evidence>
<feature type="transmembrane region" description="Helical" evidence="12">
    <location>
        <begin position="197"/>
        <end position="221"/>
    </location>
</feature>
<evidence type="ECO:0000256" key="2">
    <source>
        <dbReference type="ARBA" id="ARBA00022475"/>
    </source>
</evidence>
<evidence type="ECO:0000256" key="12">
    <source>
        <dbReference type="RuleBase" id="RU363047"/>
    </source>
</evidence>
<feature type="transmembrane region" description="Helical" evidence="12">
    <location>
        <begin position="242"/>
        <end position="260"/>
    </location>
</feature>
<comment type="similarity">
    <text evidence="11">Belongs to the G-protein coupled receptor 1 family.</text>
</comment>
<protein>
    <recommendedName>
        <fullName evidence="12">Olfactory receptor</fullName>
    </recommendedName>
</protein>
<dbReference type="PRINTS" id="PR00245">
    <property type="entry name" value="OLFACTORYR"/>
</dbReference>
<reference evidence="14" key="1">
    <citation type="thesis" date="2020" institute="ProQuest LLC" country="789 East Eisenhower Parkway, Ann Arbor, MI, USA">
        <title>Comparative Genomics and Chromosome Evolution.</title>
        <authorList>
            <person name="Mudd A.B."/>
        </authorList>
    </citation>
    <scope>NUCLEOTIDE SEQUENCE</scope>
    <source>
        <strain evidence="14">237g6f4</strain>
        <tissue evidence="14">Blood</tissue>
    </source>
</reference>
<feature type="transmembrane region" description="Helical" evidence="12">
    <location>
        <begin position="141"/>
        <end position="163"/>
    </location>
</feature>
<evidence type="ECO:0000256" key="3">
    <source>
        <dbReference type="ARBA" id="ARBA00022606"/>
    </source>
</evidence>
<dbReference type="Proteomes" id="UP000824782">
    <property type="component" value="Unassembled WGS sequence"/>
</dbReference>
<evidence type="ECO:0000259" key="13">
    <source>
        <dbReference type="PROSITE" id="PS50262"/>
    </source>
</evidence>
<evidence type="ECO:0000256" key="5">
    <source>
        <dbReference type="ARBA" id="ARBA00022725"/>
    </source>
</evidence>
<dbReference type="Gene3D" id="1.20.1070.10">
    <property type="entry name" value="Rhodopsin 7-helix transmembrane proteins"/>
    <property type="match status" value="1"/>
</dbReference>
<keyword evidence="5 12" id="KW-0552">Olfaction</keyword>
<evidence type="ECO:0000256" key="6">
    <source>
        <dbReference type="ARBA" id="ARBA00022989"/>
    </source>
</evidence>
<comment type="subcellular location">
    <subcellularLocation>
        <location evidence="1 12">Cell membrane</location>
        <topology evidence="1 12">Multi-pass membrane protein</topology>
    </subcellularLocation>
</comment>
<evidence type="ECO:0000256" key="9">
    <source>
        <dbReference type="ARBA" id="ARBA00023170"/>
    </source>
</evidence>
<dbReference type="AlphaFoldDB" id="A0AAV6YJZ6"/>
<feature type="transmembrane region" description="Helical" evidence="12">
    <location>
        <begin position="26"/>
        <end position="53"/>
    </location>
</feature>
<keyword evidence="6 12" id="KW-1133">Transmembrane helix</keyword>
<keyword evidence="7 11" id="KW-0297">G-protein coupled receptor</keyword>
<name>A0AAV6YJZ6_ENGPU</name>
<sequence>MDLPINRTLATEVILLGFSQNYKINLALFFLFLAIYLVTIFGNGFMVCIVIVSSHLHTPMYFFLCNLAFIDFCYSSSAVPKFLVDLLILNRRTSIPACMIQVITATFLASSESFLLVVMAYDRYVAICRPLNYPVDMRWSICYRLVVFVWVLSFMTTVFPSLLMPVRLCNPNQINHIACEVLTIIKLSCDSTKQNEIVIRFFSFFSLSLPFVFILISYIFIISSVLKIRSSGRSKAFSTCGSHLTVVVMFYGTAMIMFLGPSTGYTSNQGKYISVFYGVIIPMLNPLIYSVKNKEVTKIFLVKNT</sequence>
<gene>
    <name evidence="14" type="ORF">GDO81_028339</name>
</gene>
<dbReference type="InterPro" id="IPR000276">
    <property type="entry name" value="GPCR_Rhodpsn"/>
</dbReference>
<dbReference type="GO" id="GO:0004984">
    <property type="term" value="F:olfactory receptor activity"/>
    <property type="evidence" value="ECO:0007669"/>
    <property type="project" value="InterPro"/>
</dbReference>
<dbReference type="FunFam" id="1.20.1070.10:FF:000015">
    <property type="entry name" value="Olfactory receptor"/>
    <property type="match status" value="1"/>
</dbReference>
<keyword evidence="3 12" id="KW-0716">Sensory transduction</keyword>
<evidence type="ECO:0000256" key="4">
    <source>
        <dbReference type="ARBA" id="ARBA00022692"/>
    </source>
</evidence>
<evidence type="ECO:0000256" key="8">
    <source>
        <dbReference type="ARBA" id="ARBA00023136"/>
    </source>
</evidence>
<keyword evidence="15" id="KW-1185">Reference proteome</keyword>
<keyword evidence="9 11" id="KW-0675">Receptor</keyword>
<dbReference type="PROSITE" id="PS50262">
    <property type="entry name" value="G_PROTEIN_RECEP_F1_2"/>
    <property type="match status" value="1"/>
</dbReference>
<dbReference type="SUPFAM" id="SSF81321">
    <property type="entry name" value="Family A G protein-coupled receptor-like"/>
    <property type="match status" value="1"/>
</dbReference>
<keyword evidence="10 11" id="KW-0807">Transducer</keyword>
<evidence type="ECO:0000256" key="11">
    <source>
        <dbReference type="RuleBase" id="RU000688"/>
    </source>
</evidence>